<dbReference type="PROSITE" id="PS50850">
    <property type="entry name" value="MFS"/>
    <property type="match status" value="1"/>
</dbReference>
<evidence type="ECO:0000256" key="3">
    <source>
        <dbReference type="ARBA" id="ARBA00022475"/>
    </source>
</evidence>
<feature type="transmembrane region" description="Helical" evidence="8">
    <location>
        <begin position="45"/>
        <end position="63"/>
    </location>
</feature>
<organism evidence="10 11">
    <name type="scientific">Corynebacterium suranareeae</name>
    <dbReference type="NCBI Taxonomy" id="2506452"/>
    <lineage>
        <taxon>Bacteria</taxon>
        <taxon>Bacillati</taxon>
        <taxon>Actinomycetota</taxon>
        <taxon>Actinomycetes</taxon>
        <taxon>Mycobacteriales</taxon>
        <taxon>Corynebacteriaceae</taxon>
        <taxon>Corynebacterium</taxon>
    </lineage>
</organism>
<feature type="transmembrane region" description="Helical" evidence="8">
    <location>
        <begin position="427"/>
        <end position="446"/>
    </location>
</feature>
<protein>
    <submittedName>
        <fullName evidence="10">Proline/betaine transporter</fullName>
    </submittedName>
</protein>
<evidence type="ECO:0000256" key="4">
    <source>
        <dbReference type="ARBA" id="ARBA00022692"/>
    </source>
</evidence>
<comment type="subcellular location">
    <subcellularLocation>
        <location evidence="1">Cell membrane</location>
        <topology evidence="1">Multi-pass membrane protein</topology>
    </subcellularLocation>
</comment>
<dbReference type="PANTHER" id="PTHR43528:SF1">
    <property type="entry name" value="ALPHA-KETOGLUTARATE PERMEASE"/>
    <property type="match status" value="1"/>
</dbReference>
<evidence type="ECO:0000256" key="1">
    <source>
        <dbReference type="ARBA" id="ARBA00004651"/>
    </source>
</evidence>
<evidence type="ECO:0000313" key="11">
    <source>
        <dbReference type="Proteomes" id="UP000218244"/>
    </source>
</evidence>
<evidence type="ECO:0000256" key="6">
    <source>
        <dbReference type="ARBA" id="ARBA00022989"/>
    </source>
</evidence>
<keyword evidence="11" id="KW-1185">Reference proteome</keyword>
<feature type="transmembrane region" description="Helical" evidence="8">
    <location>
        <begin position="206"/>
        <end position="225"/>
    </location>
</feature>
<accession>A0A160PMS2</accession>
<feature type="transmembrane region" description="Helical" evidence="8">
    <location>
        <begin position="266"/>
        <end position="287"/>
    </location>
</feature>
<keyword evidence="6 8" id="KW-1133">Transmembrane helix</keyword>
<feature type="transmembrane region" description="Helical" evidence="8">
    <location>
        <begin position="170"/>
        <end position="194"/>
    </location>
</feature>
<dbReference type="GO" id="GO:0005886">
    <property type="term" value="C:plasma membrane"/>
    <property type="evidence" value="ECO:0007669"/>
    <property type="project" value="UniProtKB-SubCell"/>
</dbReference>
<dbReference type="InterPro" id="IPR005828">
    <property type="entry name" value="MFS_sugar_transport-like"/>
</dbReference>
<evidence type="ECO:0000256" key="5">
    <source>
        <dbReference type="ARBA" id="ARBA00022847"/>
    </source>
</evidence>
<dbReference type="KEGG" id="csur:N24_0342"/>
<evidence type="ECO:0000256" key="7">
    <source>
        <dbReference type="ARBA" id="ARBA00023136"/>
    </source>
</evidence>
<feature type="transmembrane region" description="Helical" evidence="8">
    <location>
        <begin position="102"/>
        <end position="123"/>
    </location>
</feature>
<evidence type="ECO:0000256" key="8">
    <source>
        <dbReference type="SAM" id="Phobius"/>
    </source>
</evidence>
<feature type="domain" description="Major facilitator superfamily (MFS) profile" evidence="9">
    <location>
        <begin position="30"/>
        <end position="453"/>
    </location>
</feature>
<keyword evidence="4 8" id="KW-0812">Transmembrane</keyword>
<feature type="transmembrane region" description="Helical" evidence="8">
    <location>
        <begin position="336"/>
        <end position="355"/>
    </location>
</feature>
<dbReference type="SUPFAM" id="SSF103473">
    <property type="entry name" value="MFS general substrate transporter"/>
    <property type="match status" value="1"/>
</dbReference>
<feature type="transmembrane region" description="Helical" evidence="8">
    <location>
        <begin position="307"/>
        <end position="327"/>
    </location>
</feature>
<dbReference type="Gene3D" id="1.20.1250.20">
    <property type="entry name" value="MFS general substrate transporter like domains"/>
    <property type="match status" value="2"/>
</dbReference>
<keyword evidence="5" id="KW-0769">Symport</keyword>
<dbReference type="InterPro" id="IPR051084">
    <property type="entry name" value="H+-coupled_symporters"/>
</dbReference>
<dbReference type="InterPro" id="IPR036259">
    <property type="entry name" value="MFS_trans_sf"/>
</dbReference>
<keyword evidence="2" id="KW-0813">Transport</keyword>
<evidence type="ECO:0000259" key="9">
    <source>
        <dbReference type="PROSITE" id="PS50850"/>
    </source>
</evidence>
<proteinExistence type="predicted"/>
<sequence length="499" mass="53134">MSGNRINTAPKRDLKIDDVIVADKKALRQAQVGAGVGNFIEWYDIGVYGYLAVTMTAVFTAGMDQSMGLVVTLLGFAVSFVVRPLGGMVLGPLGDRIGRRKVLFFTIALMAAATTAIGCLPTAEQVGLWVIVPLYLLKMAQGFSTGGEYSGASTYISEFSPDNRRGFMTALLNAGSMLGFAAGAGVVALTSAIATSNWGETAMVDGAWRIPFLIALPLGIVAIALRSKTPESPAFELSEQVGGKAKREELHPMFERHGLKEILRRYWPMILIGIALIAADGSASYMLTSYLPTYIEVETGVHATQTALAAVIILIIQAILIPFFGLLSDKIGRRPVYFLGAIGNLILLIPAFAIAQLGTAWSAYVALLMLAVPSALFLANTGAVMAELFPTASRYGSVGFTHNIAISVFGGTTPLFSQMLLNGTGNAFSPALYVMFFSAIALVAIWKMKESARRPLLGSVPVVESMADAEALVAGQYSNPHINTSTMPLIGVEKEKAFR</sequence>
<reference evidence="10 11" key="1">
    <citation type="submission" date="2016-02" db="EMBL/GenBank/DDBJ databases">
        <title>Corynebacterium glutamicum N24 whole genome sequencing project.</title>
        <authorList>
            <person name="Matsutani M."/>
            <person name="Nangtapong N."/>
            <person name="Yakushi T."/>
            <person name="Matsushita K."/>
        </authorList>
    </citation>
    <scope>NUCLEOTIDE SEQUENCE [LARGE SCALE GENOMIC DNA]</scope>
    <source>
        <strain evidence="10 11">N24</strain>
    </source>
</reference>
<keyword evidence="3" id="KW-1003">Cell membrane</keyword>
<gene>
    <name evidence="10" type="primary">proP</name>
    <name evidence="10" type="ORF">N24_0342</name>
</gene>
<keyword evidence="7 8" id="KW-0472">Membrane</keyword>
<dbReference type="AlphaFoldDB" id="A0A160PMS2"/>
<dbReference type="EMBL" id="AP017369">
    <property type="protein sequence ID" value="BAU94604.1"/>
    <property type="molecule type" value="Genomic_DNA"/>
</dbReference>
<feature type="transmembrane region" description="Helical" evidence="8">
    <location>
        <begin position="69"/>
        <end position="90"/>
    </location>
</feature>
<evidence type="ECO:0000256" key="2">
    <source>
        <dbReference type="ARBA" id="ARBA00022448"/>
    </source>
</evidence>
<name>A0A160PMS2_9CORY</name>
<feature type="transmembrane region" description="Helical" evidence="8">
    <location>
        <begin position="129"/>
        <end position="149"/>
    </location>
</feature>
<dbReference type="PANTHER" id="PTHR43528">
    <property type="entry name" value="ALPHA-KETOGLUTARATE PERMEASE"/>
    <property type="match status" value="1"/>
</dbReference>
<dbReference type="Pfam" id="PF00083">
    <property type="entry name" value="Sugar_tr"/>
    <property type="match status" value="1"/>
</dbReference>
<evidence type="ECO:0000313" key="10">
    <source>
        <dbReference type="EMBL" id="BAU94604.1"/>
    </source>
</evidence>
<dbReference type="InterPro" id="IPR020846">
    <property type="entry name" value="MFS_dom"/>
</dbReference>
<dbReference type="GO" id="GO:0015293">
    <property type="term" value="F:symporter activity"/>
    <property type="evidence" value="ECO:0007669"/>
    <property type="project" value="UniProtKB-KW"/>
</dbReference>
<feature type="transmembrane region" description="Helical" evidence="8">
    <location>
        <begin position="361"/>
        <end position="379"/>
    </location>
</feature>
<feature type="transmembrane region" description="Helical" evidence="8">
    <location>
        <begin position="400"/>
        <end position="421"/>
    </location>
</feature>
<dbReference type="Proteomes" id="UP000218244">
    <property type="component" value="Chromosome"/>
</dbReference>
<dbReference type="RefSeq" id="WP_167381989.1">
    <property type="nucleotide sequence ID" value="NZ_AP017369.1"/>
</dbReference>